<dbReference type="EMBL" id="CACSIO010000056">
    <property type="protein sequence ID" value="CAA0123610.1"/>
    <property type="molecule type" value="Genomic_DNA"/>
</dbReference>
<protein>
    <submittedName>
        <fullName evidence="1">Uncharacterized protein</fullName>
    </submittedName>
</protein>
<dbReference type="Pfam" id="PF13665">
    <property type="entry name" value="Tox-PAAR-like"/>
    <property type="match status" value="1"/>
</dbReference>
<reference evidence="1 2" key="1">
    <citation type="submission" date="2019-11" db="EMBL/GenBank/DDBJ databases">
        <authorList>
            <person name="Holert J."/>
        </authorList>
    </citation>
    <scope>NUCLEOTIDE SEQUENCE [LARGE SCALE GENOMIC DNA]</scope>
    <source>
        <strain evidence="1">SB11_3</strain>
    </source>
</reference>
<evidence type="ECO:0000313" key="1">
    <source>
        <dbReference type="EMBL" id="CAA0123610.1"/>
    </source>
</evidence>
<dbReference type="AlphaFoldDB" id="A0A5S9QWN4"/>
<keyword evidence="2" id="KW-1185">Reference proteome</keyword>
<accession>A0A5S9QWN4</accession>
<name>A0A5S9QWN4_9GAMM</name>
<dbReference type="Proteomes" id="UP000441399">
    <property type="component" value="Unassembled WGS sequence"/>
</dbReference>
<sequence>MIASVGVNFMSVIHKKSMGISPAMPDLCKMPTAAGPIPVPYPNISMSMDTDKPSKKVKCEGNPVCVKGSTFKMSMGDEAGSSGGVMSNKIKGKTEFLLFSMNVQFDGKNVHKAFDITLHNDKNTPPFPVIQPPVI</sequence>
<proteinExistence type="predicted"/>
<evidence type="ECO:0000313" key="2">
    <source>
        <dbReference type="Proteomes" id="UP000441399"/>
    </source>
</evidence>
<gene>
    <name evidence="1" type="ORF">OPDIPICF_02829</name>
</gene>
<dbReference type="OrthoDB" id="272411at2"/>
<organism evidence="1 2">
    <name type="scientific">BD1-7 clade bacterium</name>
    <dbReference type="NCBI Taxonomy" id="2029982"/>
    <lineage>
        <taxon>Bacteria</taxon>
        <taxon>Pseudomonadati</taxon>
        <taxon>Pseudomonadota</taxon>
        <taxon>Gammaproteobacteria</taxon>
        <taxon>Cellvibrionales</taxon>
        <taxon>Spongiibacteraceae</taxon>
        <taxon>BD1-7 clade</taxon>
    </lineage>
</organism>